<evidence type="ECO:0000313" key="2">
    <source>
        <dbReference type="Proteomes" id="UP000626109"/>
    </source>
</evidence>
<dbReference type="EMBL" id="CAJNNW010025701">
    <property type="protein sequence ID" value="CAE8678661.1"/>
    <property type="molecule type" value="Genomic_DNA"/>
</dbReference>
<dbReference type="Proteomes" id="UP000626109">
    <property type="component" value="Unassembled WGS sequence"/>
</dbReference>
<organism evidence="1 2">
    <name type="scientific">Polarella glacialis</name>
    <name type="common">Dinoflagellate</name>
    <dbReference type="NCBI Taxonomy" id="89957"/>
    <lineage>
        <taxon>Eukaryota</taxon>
        <taxon>Sar</taxon>
        <taxon>Alveolata</taxon>
        <taxon>Dinophyceae</taxon>
        <taxon>Suessiales</taxon>
        <taxon>Suessiaceae</taxon>
        <taxon>Polarella</taxon>
    </lineage>
</organism>
<feature type="non-terminal residue" evidence="1">
    <location>
        <position position="1"/>
    </location>
</feature>
<proteinExistence type="predicted"/>
<comment type="caution">
    <text evidence="1">The sequence shown here is derived from an EMBL/GenBank/DDBJ whole genome shotgun (WGS) entry which is preliminary data.</text>
</comment>
<name>A0A813JMC0_POLGL</name>
<gene>
    <name evidence="1" type="ORF">PGLA2088_LOCUS20927</name>
</gene>
<sequence length="363" mass="38425">AGTGCMASLISCSPVQAEFPWGIQQPPGLHPSRGSSCRSSAAFASKVLEAAVAAKQDPHGYPCSDAGSNGWGVGALASPWLWPTDASISDAGLASSLQGINDSSMSRTQGPHPQSLPFPFYSFGAESEREGDVPEPLSAPLASMPSDMKEFCDALAARARSAEVEKDFSTCRWHKSAETVGVISNDGHVFTKTAGPRRSRVSDRGARVELASICMVFDSSLRCGGVHRYCYQIMDGELGPADGAGFVFDSKVRRNNIQRMRSVFLNQRGRICLRNNQQVTKLEAQLPPLTVGVILTMTVDLDALMARFDISSPHGALLGSADVSLDGLFDAGSLSNLGGRAGIQLRSGFFCAVVTGNITVGIH</sequence>
<protein>
    <submittedName>
        <fullName evidence="1">Uncharacterized protein</fullName>
    </submittedName>
</protein>
<dbReference type="AlphaFoldDB" id="A0A813JMC0"/>
<accession>A0A813JMC0</accession>
<evidence type="ECO:0000313" key="1">
    <source>
        <dbReference type="EMBL" id="CAE8678661.1"/>
    </source>
</evidence>
<reference evidence="1" key="1">
    <citation type="submission" date="2021-02" db="EMBL/GenBank/DDBJ databases">
        <authorList>
            <person name="Dougan E. K."/>
            <person name="Rhodes N."/>
            <person name="Thang M."/>
            <person name="Chan C."/>
        </authorList>
    </citation>
    <scope>NUCLEOTIDE SEQUENCE</scope>
</reference>